<keyword evidence="4" id="KW-0393">Immunoglobulin domain</keyword>
<evidence type="ECO:0000256" key="1">
    <source>
        <dbReference type="ARBA" id="ARBA00022729"/>
    </source>
</evidence>
<gene>
    <name evidence="10" type="ORF">CHILSU_LOCUS10271</name>
</gene>
<organism evidence="10 11">
    <name type="scientific">Chilo suppressalis</name>
    <name type="common">Asiatic rice borer moth</name>
    <dbReference type="NCBI Taxonomy" id="168631"/>
    <lineage>
        <taxon>Eukaryota</taxon>
        <taxon>Metazoa</taxon>
        <taxon>Ecdysozoa</taxon>
        <taxon>Arthropoda</taxon>
        <taxon>Hexapoda</taxon>
        <taxon>Insecta</taxon>
        <taxon>Pterygota</taxon>
        <taxon>Neoptera</taxon>
        <taxon>Endopterygota</taxon>
        <taxon>Lepidoptera</taxon>
        <taxon>Glossata</taxon>
        <taxon>Ditrysia</taxon>
        <taxon>Pyraloidea</taxon>
        <taxon>Crambidae</taxon>
        <taxon>Crambinae</taxon>
        <taxon>Chilo</taxon>
    </lineage>
</organism>
<keyword evidence="6" id="KW-1133">Transmembrane helix</keyword>
<evidence type="ECO:0000256" key="5">
    <source>
        <dbReference type="SAM" id="MobiDB-lite"/>
    </source>
</evidence>
<dbReference type="SUPFAM" id="SSF48726">
    <property type="entry name" value="Immunoglobulin"/>
    <property type="match status" value="3"/>
</dbReference>
<evidence type="ECO:0000259" key="8">
    <source>
        <dbReference type="PROSITE" id="PS50835"/>
    </source>
</evidence>
<dbReference type="Pfam" id="PF13927">
    <property type="entry name" value="Ig_3"/>
    <property type="match status" value="1"/>
</dbReference>
<feature type="domain" description="Fibronectin type-III" evidence="9">
    <location>
        <begin position="339"/>
        <end position="449"/>
    </location>
</feature>
<dbReference type="EMBL" id="OU963900">
    <property type="protein sequence ID" value="CAH0692776.1"/>
    <property type="molecule type" value="Genomic_DNA"/>
</dbReference>
<evidence type="ECO:0000256" key="6">
    <source>
        <dbReference type="SAM" id="Phobius"/>
    </source>
</evidence>
<accession>A0ABN8EDW7</accession>
<dbReference type="InterPro" id="IPR036179">
    <property type="entry name" value="Ig-like_dom_sf"/>
</dbReference>
<feature type="domain" description="Ig-like" evidence="8">
    <location>
        <begin position="131"/>
        <end position="221"/>
    </location>
</feature>
<feature type="domain" description="Ig-like" evidence="8">
    <location>
        <begin position="50"/>
        <end position="125"/>
    </location>
</feature>
<evidence type="ECO:0000256" key="4">
    <source>
        <dbReference type="ARBA" id="ARBA00023319"/>
    </source>
</evidence>
<sequence>MKWIFYVIVFIYMAYRAVYGAKSKDIKSLIVDRIDYGAYETYLPPNSYKTISCKYSNKNHKVEWLDSSENVIPLSATKRVATQKHTGPLVRGVRTYSLTLTFTDTEVDDTGEYECRSGDASEKVTLCVIAPAEFVDMSTEVVMDEGRSYTLSCQARGQPEPRIEWIRNGQQISDDGESSKYQVMTKYNSHGFEGLLTITSLTPEDSGEYTCMAIQEHTTVEDCSLTKHLNISVVVNYAPVFEDGNDTKIYSKYNETVEFVCTAGGYPEPTYRWFHALDDNTLYEYPKDSLIYAKDKSEVKFSIVADGLSFGQKYVCEAANQYGVASKYYTLLRVEKPERPSEVNVYNSSQSHLDLNVTWSKPVMFPIENVEVQLMPEGIRKRLPKEADWKKAADIQFAAQEFSEIEDDVVVVSLSDLEPESNYWVRIRVGNELGFSPWSLPIVASTNAAEEETLDESSTEDINKNSTTSMLDGDGGTSQSMYYGIFFAGGILVLIFICTIVMKIV</sequence>
<feature type="region of interest" description="Disordered" evidence="5">
    <location>
        <begin position="449"/>
        <end position="471"/>
    </location>
</feature>
<feature type="chain" id="PRO_5045082645" evidence="7">
    <location>
        <begin position="21"/>
        <end position="505"/>
    </location>
</feature>
<dbReference type="InterPro" id="IPR036116">
    <property type="entry name" value="FN3_sf"/>
</dbReference>
<feature type="signal peptide" evidence="7">
    <location>
        <begin position="1"/>
        <end position="20"/>
    </location>
</feature>
<name>A0ABN8EDW7_CHISP</name>
<dbReference type="SMART" id="SM00408">
    <property type="entry name" value="IGc2"/>
    <property type="match status" value="3"/>
</dbReference>
<dbReference type="Gene3D" id="2.60.40.10">
    <property type="entry name" value="Immunoglobulins"/>
    <property type="match status" value="4"/>
</dbReference>
<reference evidence="10" key="1">
    <citation type="submission" date="2021-12" db="EMBL/GenBank/DDBJ databases">
        <authorList>
            <person name="King R."/>
        </authorList>
    </citation>
    <scope>NUCLEOTIDE SEQUENCE</scope>
</reference>
<dbReference type="InterPro" id="IPR003598">
    <property type="entry name" value="Ig_sub2"/>
</dbReference>
<feature type="transmembrane region" description="Helical" evidence="6">
    <location>
        <begin position="481"/>
        <end position="502"/>
    </location>
</feature>
<dbReference type="InterPro" id="IPR013783">
    <property type="entry name" value="Ig-like_fold"/>
</dbReference>
<dbReference type="SMART" id="SM00409">
    <property type="entry name" value="IG"/>
    <property type="match status" value="3"/>
</dbReference>
<evidence type="ECO:0000256" key="7">
    <source>
        <dbReference type="SAM" id="SignalP"/>
    </source>
</evidence>
<proteinExistence type="predicted"/>
<dbReference type="Pfam" id="PF07679">
    <property type="entry name" value="I-set"/>
    <property type="match status" value="1"/>
</dbReference>
<evidence type="ECO:0000256" key="3">
    <source>
        <dbReference type="ARBA" id="ARBA00023157"/>
    </source>
</evidence>
<keyword evidence="6" id="KW-0812">Transmembrane</keyword>
<evidence type="ECO:0000259" key="9">
    <source>
        <dbReference type="PROSITE" id="PS50853"/>
    </source>
</evidence>
<dbReference type="InterPro" id="IPR007110">
    <property type="entry name" value="Ig-like_dom"/>
</dbReference>
<dbReference type="InterPro" id="IPR003599">
    <property type="entry name" value="Ig_sub"/>
</dbReference>
<dbReference type="PROSITE" id="PS50853">
    <property type="entry name" value="FN3"/>
    <property type="match status" value="1"/>
</dbReference>
<feature type="domain" description="Ig-like" evidence="8">
    <location>
        <begin position="239"/>
        <end position="332"/>
    </location>
</feature>
<feature type="compositionally biased region" description="Acidic residues" evidence="5">
    <location>
        <begin position="449"/>
        <end position="459"/>
    </location>
</feature>
<dbReference type="CDD" id="cd00063">
    <property type="entry name" value="FN3"/>
    <property type="match status" value="1"/>
</dbReference>
<dbReference type="PROSITE" id="PS50835">
    <property type="entry name" value="IG_LIKE"/>
    <property type="match status" value="3"/>
</dbReference>
<dbReference type="InterPro" id="IPR013098">
    <property type="entry name" value="Ig_I-set"/>
</dbReference>
<dbReference type="SUPFAM" id="SSF49265">
    <property type="entry name" value="Fibronectin type III"/>
    <property type="match status" value="1"/>
</dbReference>
<dbReference type="PANTHER" id="PTHR45080:SF8">
    <property type="entry name" value="IG-LIKE DOMAIN-CONTAINING PROTEIN"/>
    <property type="match status" value="1"/>
</dbReference>
<protein>
    <submittedName>
        <fullName evidence="10">Uncharacterized protein</fullName>
    </submittedName>
</protein>
<dbReference type="InterPro" id="IPR003961">
    <property type="entry name" value="FN3_dom"/>
</dbReference>
<dbReference type="InterPro" id="IPR050958">
    <property type="entry name" value="Cell_Adh-Cytoskel_Orgn"/>
</dbReference>
<keyword evidence="6" id="KW-0472">Membrane</keyword>
<keyword evidence="11" id="KW-1185">Reference proteome</keyword>
<dbReference type="Proteomes" id="UP001153292">
    <property type="component" value="Chromosome 7"/>
</dbReference>
<dbReference type="SMART" id="SM00060">
    <property type="entry name" value="FN3"/>
    <property type="match status" value="1"/>
</dbReference>
<dbReference type="PANTHER" id="PTHR45080">
    <property type="entry name" value="CONTACTIN 5"/>
    <property type="match status" value="1"/>
</dbReference>
<evidence type="ECO:0000313" key="11">
    <source>
        <dbReference type="Proteomes" id="UP001153292"/>
    </source>
</evidence>
<evidence type="ECO:0000256" key="2">
    <source>
        <dbReference type="ARBA" id="ARBA00022737"/>
    </source>
</evidence>
<evidence type="ECO:0000313" key="10">
    <source>
        <dbReference type="EMBL" id="CAH0692776.1"/>
    </source>
</evidence>
<keyword evidence="1 7" id="KW-0732">Signal</keyword>
<keyword evidence="2" id="KW-0677">Repeat</keyword>
<keyword evidence="3" id="KW-1015">Disulfide bond</keyword>